<feature type="compositionally biased region" description="Low complexity" evidence="1">
    <location>
        <begin position="36"/>
        <end position="50"/>
    </location>
</feature>
<reference evidence="3" key="2">
    <citation type="submission" date="2015-01" db="EMBL/GenBank/DDBJ databases">
        <title>Evolutionary Origins and Diversification of the Mycorrhizal Mutualists.</title>
        <authorList>
            <consortium name="DOE Joint Genome Institute"/>
            <consortium name="Mycorrhizal Genomics Consortium"/>
            <person name="Kohler A."/>
            <person name="Kuo A."/>
            <person name="Nagy L.G."/>
            <person name="Floudas D."/>
            <person name="Copeland A."/>
            <person name="Barry K.W."/>
            <person name="Cichocki N."/>
            <person name="Veneault-Fourrey C."/>
            <person name="LaButti K."/>
            <person name="Lindquist E.A."/>
            <person name="Lipzen A."/>
            <person name="Lundell T."/>
            <person name="Morin E."/>
            <person name="Murat C."/>
            <person name="Riley R."/>
            <person name="Ohm R."/>
            <person name="Sun H."/>
            <person name="Tunlid A."/>
            <person name="Henrissat B."/>
            <person name="Grigoriev I.V."/>
            <person name="Hibbett D.S."/>
            <person name="Martin F."/>
        </authorList>
    </citation>
    <scope>NUCLEOTIDE SEQUENCE [LARGE SCALE GENOMIC DNA]</scope>
    <source>
        <strain evidence="3">Foug A</strain>
    </source>
</reference>
<feature type="compositionally biased region" description="Polar residues" evidence="1">
    <location>
        <begin position="51"/>
        <end position="61"/>
    </location>
</feature>
<dbReference type="EMBL" id="KN822104">
    <property type="protein sequence ID" value="KIM57191.1"/>
    <property type="molecule type" value="Genomic_DNA"/>
</dbReference>
<evidence type="ECO:0000313" key="3">
    <source>
        <dbReference type="Proteomes" id="UP000053989"/>
    </source>
</evidence>
<gene>
    <name evidence="2" type="ORF">SCLCIDRAFT_1219630</name>
</gene>
<dbReference type="InParanoid" id="A0A0C3DMD2"/>
<organism evidence="2 3">
    <name type="scientific">Scleroderma citrinum Foug A</name>
    <dbReference type="NCBI Taxonomy" id="1036808"/>
    <lineage>
        <taxon>Eukaryota</taxon>
        <taxon>Fungi</taxon>
        <taxon>Dikarya</taxon>
        <taxon>Basidiomycota</taxon>
        <taxon>Agaricomycotina</taxon>
        <taxon>Agaricomycetes</taxon>
        <taxon>Agaricomycetidae</taxon>
        <taxon>Boletales</taxon>
        <taxon>Sclerodermatineae</taxon>
        <taxon>Sclerodermataceae</taxon>
        <taxon>Scleroderma</taxon>
    </lineage>
</organism>
<evidence type="ECO:0000256" key="1">
    <source>
        <dbReference type="SAM" id="MobiDB-lite"/>
    </source>
</evidence>
<keyword evidence="3" id="KW-1185">Reference proteome</keyword>
<evidence type="ECO:0000313" key="2">
    <source>
        <dbReference type="EMBL" id="KIM57191.1"/>
    </source>
</evidence>
<dbReference type="Proteomes" id="UP000053989">
    <property type="component" value="Unassembled WGS sequence"/>
</dbReference>
<feature type="region of interest" description="Disordered" evidence="1">
    <location>
        <begin position="1"/>
        <end position="61"/>
    </location>
</feature>
<sequence>MELRAAVTTKQPSRAAAPLVPTSSQKVCLPQTARLPSSSSMSHSAYPMSSGDSQSPFIGST</sequence>
<reference evidence="2 3" key="1">
    <citation type="submission" date="2014-04" db="EMBL/GenBank/DDBJ databases">
        <authorList>
            <consortium name="DOE Joint Genome Institute"/>
            <person name="Kuo A."/>
            <person name="Kohler A."/>
            <person name="Nagy L.G."/>
            <person name="Floudas D."/>
            <person name="Copeland A."/>
            <person name="Barry K.W."/>
            <person name="Cichocki N."/>
            <person name="Veneault-Fourrey C."/>
            <person name="LaButti K."/>
            <person name="Lindquist E.A."/>
            <person name="Lipzen A."/>
            <person name="Lundell T."/>
            <person name="Morin E."/>
            <person name="Murat C."/>
            <person name="Sun H."/>
            <person name="Tunlid A."/>
            <person name="Henrissat B."/>
            <person name="Grigoriev I.V."/>
            <person name="Hibbett D.S."/>
            <person name="Martin F."/>
            <person name="Nordberg H.P."/>
            <person name="Cantor M.N."/>
            <person name="Hua S.X."/>
        </authorList>
    </citation>
    <scope>NUCLEOTIDE SEQUENCE [LARGE SCALE GENOMIC DNA]</scope>
    <source>
        <strain evidence="2 3">Foug A</strain>
    </source>
</reference>
<protein>
    <submittedName>
        <fullName evidence="2">Uncharacterized protein</fullName>
    </submittedName>
</protein>
<proteinExistence type="predicted"/>
<dbReference type="AlphaFoldDB" id="A0A0C3DMD2"/>
<accession>A0A0C3DMD2</accession>
<name>A0A0C3DMD2_9AGAM</name>
<dbReference type="HOGENOM" id="CLU_2923995_0_0_1"/>